<reference evidence="1 2" key="1">
    <citation type="submission" date="2014-04" db="EMBL/GenBank/DDBJ databases">
        <authorList>
            <consortium name="DOE Joint Genome Institute"/>
            <person name="Kuo A."/>
            <person name="Gay G."/>
            <person name="Dore J."/>
            <person name="Kohler A."/>
            <person name="Nagy L.G."/>
            <person name="Floudas D."/>
            <person name="Copeland A."/>
            <person name="Barry K.W."/>
            <person name="Cichocki N."/>
            <person name="Veneault-Fourrey C."/>
            <person name="LaButti K."/>
            <person name="Lindquist E.A."/>
            <person name="Lipzen A."/>
            <person name="Lundell T."/>
            <person name="Morin E."/>
            <person name="Murat C."/>
            <person name="Sun H."/>
            <person name="Tunlid A."/>
            <person name="Henrissat B."/>
            <person name="Grigoriev I.V."/>
            <person name="Hibbett D.S."/>
            <person name="Martin F."/>
            <person name="Nordberg H.P."/>
            <person name="Cantor M.N."/>
            <person name="Hua S.X."/>
        </authorList>
    </citation>
    <scope>NUCLEOTIDE SEQUENCE [LARGE SCALE GENOMIC DNA]</scope>
    <source>
        <strain evidence="2">h7</strain>
    </source>
</reference>
<gene>
    <name evidence="1" type="ORF">M413DRAFT_439074</name>
</gene>
<name>A0A0C3CTG7_HEBCY</name>
<dbReference type="Proteomes" id="UP000053424">
    <property type="component" value="Unassembled WGS sequence"/>
</dbReference>
<dbReference type="HOGENOM" id="CLU_2740295_0_0_1"/>
<reference evidence="2" key="2">
    <citation type="submission" date="2015-01" db="EMBL/GenBank/DDBJ databases">
        <title>Evolutionary Origins and Diversification of the Mycorrhizal Mutualists.</title>
        <authorList>
            <consortium name="DOE Joint Genome Institute"/>
            <consortium name="Mycorrhizal Genomics Consortium"/>
            <person name="Kohler A."/>
            <person name="Kuo A."/>
            <person name="Nagy L.G."/>
            <person name="Floudas D."/>
            <person name="Copeland A."/>
            <person name="Barry K.W."/>
            <person name="Cichocki N."/>
            <person name="Veneault-Fourrey C."/>
            <person name="LaButti K."/>
            <person name="Lindquist E.A."/>
            <person name="Lipzen A."/>
            <person name="Lundell T."/>
            <person name="Morin E."/>
            <person name="Murat C."/>
            <person name="Riley R."/>
            <person name="Ohm R."/>
            <person name="Sun H."/>
            <person name="Tunlid A."/>
            <person name="Henrissat B."/>
            <person name="Grigoriev I.V."/>
            <person name="Hibbett D.S."/>
            <person name="Martin F."/>
        </authorList>
    </citation>
    <scope>NUCLEOTIDE SEQUENCE [LARGE SCALE GENOMIC DNA]</scope>
    <source>
        <strain evidence="2">h7</strain>
    </source>
</reference>
<dbReference type="AlphaFoldDB" id="A0A0C3CTG7"/>
<protein>
    <submittedName>
        <fullName evidence="1">Uncharacterized protein</fullName>
    </submittedName>
</protein>
<evidence type="ECO:0000313" key="1">
    <source>
        <dbReference type="EMBL" id="KIM47394.1"/>
    </source>
</evidence>
<keyword evidence="2" id="KW-1185">Reference proteome</keyword>
<dbReference type="OrthoDB" id="10307380at2759"/>
<organism evidence="1 2">
    <name type="scientific">Hebeloma cylindrosporum</name>
    <dbReference type="NCBI Taxonomy" id="76867"/>
    <lineage>
        <taxon>Eukaryota</taxon>
        <taxon>Fungi</taxon>
        <taxon>Dikarya</taxon>
        <taxon>Basidiomycota</taxon>
        <taxon>Agaricomycotina</taxon>
        <taxon>Agaricomycetes</taxon>
        <taxon>Agaricomycetidae</taxon>
        <taxon>Agaricales</taxon>
        <taxon>Agaricineae</taxon>
        <taxon>Hymenogastraceae</taxon>
        <taxon>Hebeloma</taxon>
    </lineage>
</organism>
<evidence type="ECO:0000313" key="2">
    <source>
        <dbReference type="Proteomes" id="UP000053424"/>
    </source>
</evidence>
<proteinExistence type="predicted"/>
<dbReference type="EMBL" id="KN831769">
    <property type="protein sequence ID" value="KIM47394.1"/>
    <property type="molecule type" value="Genomic_DNA"/>
</dbReference>
<sequence length="71" mass="8047">MPPLYASKQAVQLTTVFRGPDQYTTPSGEIGTVFLFLESWARPGTYSYTIMWDNYGKRAGIPEKLLSPVRF</sequence>
<accession>A0A0C3CTG7</accession>